<dbReference type="EMBL" id="JAPHVQ010000001">
    <property type="protein sequence ID" value="MDE8033806.1"/>
    <property type="molecule type" value="Genomic_DNA"/>
</dbReference>
<dbReference type="FunFam" id="3.40.50.2000:FF:000032">
    <property type="entry name" value="3-deoxy-D-manno-octulosonic acid transferase"/>
    <property type="match status" value="1"/>
</dbReference>
<dbReference type="AlphaFoldDB" id="A0A9X4JBD8"/>
<evidence type="ECO:0000313" key="17">
    <source>
        <dbReference type="Proteomes" id="UP001142444"/>
    </source>
</evidence>
<dbReference type="Gene3D" id="3.40.50.2000">
    <property type="entry name" value="Glycogen Phosphorylase B"/>
    <property type="match status" value="1"/>
</dbReference>
<evidence type="ECO:0000256" key="12">
    <source>
        <dbReference type="PIRSR" id="PIRSR639901-2"/>
    </source>
</evidence>
<dbReference type="GO" id="GO:0009244">
    <property type="term" value="P:lipopolysaccharide core region biosynthetic process"/>
    <property type="evidence" value="ECO:0007669"/>
    <property type="project" value="UniProtKB-UniRule"/>
</dbReference>
<dbReference type="GO" id="GO:0005886">
    <property type="term" value="C:plasma membrane"/>
    <property type="evidence" value="ECO:0007669"/>
    <property type="project" value="UniProtKB-SubCell"/>
</dbReference>
<evidence type="ECO:0000256" key="10">
    <source>
        <dbReference type="ARBA" id="ARBA00049183"/>
    </source>
</evidence>
<dbReference type="FunFam" id="3.40.50.11720:FF:000001">
    <property type="entry name" value="3-deoxy-D-manno-octulosonic acid transferase"/>
    <property type="match status" value="1"/>
</dbReference>
<evidence type="ECO:0000256" key="1">
    <source>
        <dbReference type="ARBA" id="ARBA00004388"/>
    </source>
</evidence>
<evidence type="ECO:0000256" key="5">
    <source>
        <dbReference type="ARBA" id="ARBA00019077"/>
    </source>
</evidence>
<evidence type="ECO:0000256" key="8">
    <source>
        <dbReference type="ARBA" id="ARBA00022968"/>
    </source>
</evidence>
<evidence type="ECO:0000256" key="4">
    <source>
        <dbReference type="ARBA" id="ARBA00012621"/>
    </source>
</evidence>
<dbReference type="Proteomes" id="UP001142444">
    <property type="component" value="Unassembled WGS sequence"/>
</dbReference>
<keyword evidence="8" id="KW-0812">Transmembrane</keyword>
<evidence type="ECO:0000256" key="2">
    <source>
        <dbReference type="ARBA" id="ARBA00004713"/>
    </source>
</evidence>
<dbReference type="RefSeq" id="WP_275217107.1">
    <property type="nucleotide sequence ID" value="NZ_JAPHVQ010000001.1"/>
</dbReference>
<evidence type="ECO:0000256" key="13">
    <source>
        <dbReference type="RuleBase" id="RU365103"/>
    </source>
</evidence>
<organism evidence="16 17">
    <name type="scientific">Actinobacillus equuli subsp. equuli</name>
    <dbReference type="NCBI Taxonomy" id="202947"/>
    <lineage>
        <taxon>Bacteria</taxon>
        <taxon>Pseudomonadati</taxon>
        <taxon>Pseudomonadota</taxon>
        <taxon>Gammaproteobacteria</taxon>
        <taxon>Pasteurellales</taxon>
        <taxon>Pasteurellaceae</taxon>
        <taxon>Actinobacillus</taxon>
    </lineage>
</organism>
<reference evidence="16" key="1">
    <citation type="submission" date="2022-11" db="EMBL/GenBank/DDBJ databases">
        <authorList>
            <person name="Kamali M."/>
            <person name="Peak L."/>
            <person name="Go Y.Y."/>
            <person name="Balasuriya U.B.R."/>
            <person name="Carossino M."/>
        </authorList>
    </citation>
    <scope>NUCLEOTIDE SEQUENCE</scope>
    <source>
        <strain evidence="16">4524</strain>
    </source>
</reference>
<sequence length="426" mass="48374">MLRFFYTILSYIIQPLILLMMWNRGRKQPAYRCRLLERYSYYNNDKQPHENGIIVHAASVGEVIAATPLIKAIQGKYPTLPITVTTVTPTGSARVRAAFGNSVTHFYLPYDLPDAMARFLDFIKPKLIIVIETELWPNLIHQSHKRGISFVIANARLSPRSAKRYGWIKSGLTNMLNDIDLIMAQDAVSAERYLNLGFHSTNLVNTGNLKFDLEITNELRNKVELTKQELELNQRPVWIAGSTHEGEEKMLLDAHKQLLMRWPDLVLILVPRHPERFDSVEDLLIKSELNYTKRTDKLPLKVNTQVLLGDTMGEMMTLYGLAKIAFVGGSLVKHGGHNPLEPIAFELPVISGVHTFNFPEVFAKLRYVKGVVEVKSNEQDLAQAVNFLLEHPNARQAISQAGFSVLQENQGALKRHMQLLAPYLEK</sequence>
<dbReference type="Pfam" id="PF00534">
    <property type="entry name" value="Glycos_transf_1"/>
    <property type="match status" value="1"/>
</dbReference>
<evidence type="ECO:0000256" key="11">
    <source>
        <dbReference type="PIRSR" id="PIRSR639901-1"/>
    </source>
</evidence>
<comment type="caution">
    <text evidence="16">The sequence shown here is derived from an EMBL/GenBank/DDBJ whole genome shotgun (WGS) entry which is preliminary data.</text>
</comment>
<keyword evidence="6" id="KW-0997">Cell inner membrane</keyword>
<feature type="domain" description="3-deoxy-D-manno-octulosonic-acid transferase N-terminal" evidence="15">
    <location>
        <begin position="34"/>
        <end position="212"/>
    </location>
</feature>
<dbReference type="PANTHER" id="PTHR42755">
    <property type="entry name" value="3-DEOXY-MANNO-OCTULOSONATE CYTIDYLYLTRANSFERASE"/>
    <property type="match status" value="1"/>
</dbReference>
<dbReference type="EC" id="2.4.99.12" evidence="4 13"/>
<keyword evidence="6" id="KW-0472">Membrane</keyword>
<accession>A0A9X4JBD8</accession>
<feature type="domain" description="Glycosyl transferase family 1" evidence="14">
    <location>
        <begin position="251"/>
        <end position="402"/>
    </location>
</feature>
<comment type="pathway">
    <text evidence="2 13">Bacterial outer membrane biogenesis; LPS core biosynthesis.</text>
</comment>
<evidence type="ECO:0000313" key="16">
    <source>
        <dbReference type="EMBL" id="MDE8033806.1"/>
    </source>
</evidence>
<name>A0A9X4JBD8_ACTEU</name>
<dbReference type="InterPro" id="IPR038107">
    <property type="entry name" value="Glycos_transf_N_sf"/>
</dbReference>
<dbReference type="Pfam" id="PF04413">
    <property type="entry name" value="Glycos_transf_N"/>
    <property type="match status" value="1"/>
</dbReference>
<evidence type="ECO:0000256" key="3">
    <source>
        <dbReference type="ARBA" id="ARBA00006380"/>
    </source>
</evidence>
<dbReference type="InterPro" id="IPR039901">
    <property type="entry name" value="Kdotransferase"/>
</dbReference>
<dbReference type="InterPro" id="IPR001296">
    <property type="entry name" value="Glyco_trans_1"/>
</dbReference>
<keyword evidence="13" id="KW-1003">Cell membrane</keyword>
<dbReference type="GO" id="GO:0043842">
    <property type="term" value="F:Kdo transferase activity"/>
    <property type="evidence" value="ECO:0007669"/>
    <property type="project" value="UniProtKB-EC"/>
</dbReference>
<evidence type="ECO:0000256" key="6">
    <source>
        <dbReference type="ARBA" id="ARBA00022519"/>
    </source>
</evidence>
<reference evidence="16" key="2">
    <citation type="journal article" date="2023" name="Pathogens">
        <title>Pathological Features and Genomic Characterization of an Actinobacillus equuli subsp. equuli Bearing Unique Virulence-Associated Genes from an Adult Horse with Pleuropneumonia.</title>
        <authorList>
            <person name="Kamali M."/>
            <person name="Carossino M."/>
            <person name="Del Piero F."/>
            <person name="Peak L."/>
            <person name="Mitchell M.S."/>
            <person name="Willette J."/>
            <person name="Baker R."/>
            <person name="Li F."/>
            <person name="Kenez A."/>
            <person name="Balasuriya U.B.R."/>
            <person name="Go Y.Y."/>
        </authorList>
    </citation>
    <scope>NUCLEOTIDE SEQUENCE</scope>
    <source>
        <strain evidence="16">4524</strain>
    </source>
</reference>
<evidence type="ECO:0000259" key="15">
    <source>
        <dbReference type="Pfam" id="PF04413"/>
    </source>
</evidence>
<proteinExistence type="inferred from homology"/>
<comment type="catalytic activity">
    <reaction evidence="10 13">
        <text>lipid IVA (E. coli) + CMP-3-deoxy-beta-D-manno-octulosonate = alpha-Kdo-(2-&gt;6)-lipid IVA (E. coli) + CMP + H(+)</text>
        <dbReference type="Rhea" id="RHEA:28066"/>
        <dbReference type="ChEBI" id="CHEBI:15378"/>
        <dbReference type="ChEBI" id="CHEBI:58603"/>
        <dbReference type="ChEBI" id="CHEBI:60364"/>
        <dbReference type="ChEBI" id="CHEBI:60377"/>
        <dbReference type="ChEBI" id="CHEBI:85987"/>
        <dbReference type="EC" id="2.4.99.12"/>
    </reaction>
</comment>
<comment type="function">
    <text evidence="13">Involved in lipopolysaccharide (LPS) biosynthesis. Catalyzes the transfer of 3-deoxy-D-manno-octulosonate (Kdo) residue(s) from CMP-Kdo to lipid IV(A), the tetraacyldisaccharide-1,4'-bisphosphate precursor of lipid A.</text>
</comment>
<dbReference type="InterPro" id="IPR007507">
    <property type="entry name" value="Glycos_transf_N"/>
</dbReference>
<keyword evidence="17" id="KW-1185">Reference proteome</keyword>
<comment type="similarity">
    <text evidence="3">Belongs to the glycosyltransferase group 1 family. Glycosyltransferase 30 subfamily.</text>
</comment>
<evidence type="ECO:0000259" key="14">
    <source>
        <dbReference type="Pfam" id="PF00534"/>
    </source>
</evidence>
<feature type="active site" description="Proton acceptor" evidence="11">
    <location>
        <position position="62"/>
    </location>
</feature>
<dbReference type="NCBIfam" id="NF004388">
    <property type="entry name" value="PRK05749.1-4"/>
    <property type="match status" value="1"/>
</dbReference>
<gene>
    <name evidence="16" type="primary">waaA</name>
    <name evidence="16" type="ORF">OQ257_01275</name>
</gene>
<evidence type="ECO:0000256" key="7">
    <source>
        <dbReference type="ARBA" id="ARBA00022679"/>
    </source>
</evidence>
<keyword evidence="13" id="KW-0448">Lipopolysaccharide biosynthesis</keyword>
<feature type="site" description="Transition state stabilizer" evidence="12">
    <location>
        <position position="210"/>
    </location>
</feature>
<dbReference type="GO" id="GO:0009245">
    <property type="term" value="P:lipid A biosynthetic process"/>
    <property type="evidence" value="ECO:0007669"/>
    <property type="project" value="TreeGrafter"/>
</dbReference>
<keyword evidence="16" id="KW-0328">Glycosyltransferase</keyword>
<comment type="subcellular location">
    <subcellularLocation>
        <location evidence="1">Cell inner membrane</location>
        <topology evidence="1">Single-pass membrane protein</topology>
        <orientation evidence="1">Cytoplasmic side</orientation>
    </subcellularLocation>
    <subcellularLocation>
        <location evidence="13">Cell membrane</location>
    </subcellularLocation>
</comment>
<protein>
    <recommendedName>
        <fullName evidence="5 13">3-deoxy-D-manno-octulosonic acid transferase</fullName>
        <shortName evidence="13">Kdo transferase</shortName>
        <ecNumber evidence="4 13">2.4.99.12</ecNumber>
    </recommendedName>
    <alternativeName>
        <fullName evidence="9 13">Lipid IV(A) 3-deoxy-D-manno-octulosonic acid transferase</fullName>
    </alternativeName>
</protein>
<keyword evidence="7 13" id="KW-0808">Transferase</keyword>
<dbReference type="Gene3D" id="3.40.50.11720">
    <property type="entry name" value="3-Deoxy-D-manno-octulosonic-acid transferase, N-terminal domain"/>
    <property type="match status" value="1"/>
</dbReference>
<feature type="site" description="Transition state stabilizer" evidence="12">
    <location>
        <position position="132"/>
    </location>
</feature>
<evidence type="ECO:0000256" key="9">
    <source>
        <dbReference type="ARBA" id="ARBA00031445"/>
    </source>
</evidence>
<dbReference type="PANTHER" id="PTHR42755:SF1">
    <property type="entry name" value="3-DEOXY-D-MANNO-OCTULOSONIC ACID TRANSFERASE, MITOCHONDRIAL-RELATED"/>
    <property type="match status" value="1"/>
</dbReference>
<dbReference type="SUPFAM" id="SSF53756">
    <property type="entry name" value="UDP-Glycosyltransferase/glycogen phosphorylase"/>
    <property type="match status" value="1"/>
</dbReference>
<keyword evidence="8" id="KW-0735">Signal-anchor</keyword>